<dbReference type="EMBL" id="CADCTT010000305">
    <property type="protein sequence ID" value="CAA9323165.1"/>
    <property type="molecule type" value="Genomic_DNA"/>
</dbReference>
<gene>
    <name evidence="1" type="ORF">AVDCRST_MAG61-2398</name>
</gene>
<name>A0A6J4L548_9ACTN</name>
<sequence>MHAVAGVVDQHVDAAQPRHRLLHRALHLVGVGDVGGDDVGANTQLLHLGL</sequence>
<proteinExistence type="predicted"/>
<feature type="non-terminal residue" evidence="1">
    <location>
        <position position="50"/>
    </location>
</feature>
<reference evidence="1" key="1">
    <citation type="submission" date="2020-02" db="EMBL/GenBank/DDBJ databases">
        <authorList>
            <person name="Meier V. D."/>
        </authorList>
    </citation>
    <scope>NUCLEOTIDE SEQUENCE</scope>
    <source>
        <strain evidence="1">AVDCRST_MAG61</strain>
    </source>
</reference>
<protein>
    <submittedName>
        <fullName evidence="1">Uncharacterized protein</fullName>
    </submittedName>
</protein>
<accession>A0A6J4L548</accession>
<dbReference type="AlphaFoldDB" id="A0A6J4L548"/>
<evidence type="ECO:0000313" key="1">
    <source>
        <dbReference type="EMBL" id="CAA9323165.1"/>
    </source>
</evidence>
<organism evidence="1">
    <name type="scientific">uncultured Friedmanniella sp</name>
    <dbReference type="NCBI Taxonomy" id="335381"/>
    <lineage>
        <taxon>Bacteria</taxon>
        <taxon>Bacillati</taxon>
        <taxon>Actinomycetota</taxon>
        <taxon>Actinomycetes</taxon>
        <taxon>Propionibacteriales</taxon>
        <taxon>Nocardioidaceae</taxon>
        <taxon>Friedmanniella</taxon>
        <taxon>environmental samples</taxon>
    </lineage>
</organism>